<gene>
    <name evidence="2" type="ORF">g.126310</name>
</gene>
<dbReference type="EMBL" id="GDJX01026927">
    <property type="protein sequence ID" value="JAT41009.1"/>
    <property type="molecule type" value="Transcribed_RNA"/>
</dbReference>
<evidence type="ECO:0000313" key="2">
    <source>
        <dbReference type="EMBL" id="JAT41009.1"/>
    </source>
</evidence>
<proteinExistence type="predicted"/>
<evidence type="ECO:0000256" key="1">
    <source>
        <dbReference type="SAM" id="MobiDB-lite"/>
    </source>
</evidence>
<sequence length="1049" mass="119224">EKVVVEKASNKKKESSSWFNWVPTFPATSSTAPTTQREKDTPSKSKVPERKKSGWVDNIATSIVKLSEDVENAISWSSKHDDDDHHEKADALDTVKSSTTKEVIENVVSKQNKDGSIETSETICKQLDAPSEETIVTTVVQKYVTTEKLKNAKPSWITTAVNIAYLKNLADQHEGEWKEKYEKARQYLSKEIGNPEVEKELIDASSKYVVEKSTQKVINDKKKAAVVAIRSKTSEKTVNDALSTQKGDGSLEISETITKELDNTSSEELVKKAQTYVTSDKIKPEKSESIFKTAITLGFLRTAIDTDSSPSLAEKYKKAREYLSSQIGDDKVEEDIINASSKVVIDKSSEKIAKESKKEALEEIQKSTSPEITKTIVSTQKSDGSFEVSKEITDKLNSTSPESIVTSVTTYTKNEKLKNINPSIWHTAISMQYLKNTAGQHESDWGDKYNKAKEYIRTQLKGDDDLEKELFEVSNKYVVDSVTRKIVKQNEERTLQVRKLVYDEETKNNSISYLKGEFNVDNVRSICSSQREDGSIALHDSIKKQLNVTSTTTSITNVKSYISNQRLRAYKDSVFETALTIYVLRYVLVEHKDEHQTVYERAHSWLNQQLGGDKDLEKELFNACEQYLIEESTKNLEIVTIEEIEKVKLEVSEDTRKTIYDYLQKRSITDDVHVICNSQNNDGSFNLHSSILELLKVSSIDESIKKLTRYVGVRNLKKCDKSIWQTAFIITYFKIILIEYESEWRSACEKANKWVDSQKLSKEELEELYSACEQFLIERGIEAYNTQTINVSVTRLEVDEKTKTTIYEGLKSHAKVDHARSICKSQTNNGSFTLHKIISDQLQIPSPEEAVETLKTYVGSQRLRRLDKNLWISAFIITYLKIVLVEHESEWREACDRASTWVSQQVHNSELENELYSACEQYLIQQGCEFLNSQNTITTEVVNKSSRSVNFGSDGHVLTQGEAYLNSELIVVGAAARAKCKVKLESVQNKTLEDVSKATELALKYTEDEVDRLFNNNVTHGNKDDVLHRAKRATKFLMDEYYKPGEDCC</sequence>
<feature type="region of interest" description="Disordered" evidence="1">
    <location>
        <begin position="22"/>
        <end position="53"/>
    </location>
</feature>
<accession>A0A1D1XF53</accession>
<dbReference type="AlphaFoldDB" id="A0A1D1XF53"/>
<feature type="compositionally biased region" description="Basic and acidic residues" evidence="1">
    <location>
        <begin position="36"/>
        <end position="53"/>
    </location>
</feature>
<dbReference type="PANTHER" id="PTHR45737:SF6">
    <property type="entry name" value="VON WILLEBRAND FACTOR A DOMAIN-CONTAINING PROTEIN 5A"/>
    <property type="match status" value="1"/>
</dbReference>
<organism evidence="2">
    <name type="scientific">Anthurium amnicola</name>
    <dbReference type="NCBI Taxonomy" id="1678845"/>
    <lineage>
        <taxon>Eukaryota</taxon>
        <taxon>Viridiplantae</taxon>
        <taxon>Streptophyta</taxon>
        <taxon>Embryophyta</taxon>
        <taxon>Tracheophyta</taxon>
        <taxon>Spermatophyta</taxon>
        <taxon>Magnoliopsida</taxon>
        <taxon>Liliopsida</taxon>
        <taxon>Araceae</taxon>
        <taxon>Pothoideae</taxon>
        <taxon>Potheae</taxon>
        <taxon>Anthurium</taxon>
    </lineage>
</organism>
<protein>
    <submittedName>
        <fullName evidence="2">Uncharacterized protein</fullName>
    </submittedName>
</protein>
<feature type="non-terminal residue" evidence="2">
    <location>
        <position position="1"/>
    </location>
</feature>
<reference evidence="2" key="1">
    <citation type="submission" date="2015-07" db="EMBL/GenBank/DDBJ databases">
        <title>Transcriptome Assembly of Anthurium amnicola.</title>
        <authorList>
            <person name="Suzuki J."/>
        </authorList>
    </citation>
    <scope>NUCLEOTIDE SEQUENCE</scope>
</reference>
<dbReference type="PANTHER" id="PTHR45737">
    <property type="entry name" value="VON WILLEBRAND FACTOR A DOMAIN-CONTAINING PROTEIN 5A"/>
    <property type="match status" value="1"/>
</dbReference>
<name>A0A1D1XF53_9ARAE</name>
<feature type="compositionally biased region" description="Low complexity" evidence="1">
    <location>
        <begin position="23"/>
        <end position="35"/>
    </location>
</feature>